<organism evidence="1 2">
    <name type="scientific">Halopseudomonas sabulinigri</name>
    <dbReference type="NCBI Taxonomy" id="472181"/>
    <lineage>
        <taxon>Bacteria</taxon>
        <taxon>Pseudomonadati</taxon>
        <taxon>Pseudomonadota</taxon>
        <taxon>Gammaproteobacteria</taxon>
        <taxon>Pseudomonadales</taxon>
        <taxon>Pseudomonadaceae</taxon>
        <taxon>Halopseudomonas</taxon>
    </lineage>
</organism>
<dbReference type="RefSeq" id="WP_353387337.1">
    <property type="nucleotide sequence ID" value="NZ_BAABWD010000001.1"/>
</dbReference>
<evidence type="ECO:0000313" key="2">
    <source>
        <dbReference type="Proteomes" id="UP001486808"/>
    </source>
</evidence>
<comment type="caution">
    <text evidence="1">The sequence shown here is derived from an EMBL/GenBank/DDBJ whole genome shotgun (WGS) entry which is preliminary data.</text>
</comment>
<proteinExistence type="predicted"/>
<dbReference type="Gene3D" id="1.10.510.10">
    <property type="entry name" value="Transferase(Phosphotransferase) domain 1"/>
    <property type="match status" value="1"/>
</dbReference>
<dbReference type="SUPFAM" id="SSF56112">
    <property type="entry name" value="Protein kinase-like (PK-like)"/>
    <property type="match status" value="1"/>
</dbReference>
<gene>
    <name evidence="1" type="ORF">NBRC116187_12770</name>
</gene>
<sequence>MQELSNEQFQRWREDAKVLEQDRYGEKVLILADGTFLKLFRRKSWFSKTLFFPPAKRFAENAEQLTQLGIPCPRVINLYKMQAPYRSVVHYEPLAGDTLRKLLNEESSIEQIELFAQLATFITELHDLGVYFRSLHLGNIVLTPDGALGLIDISDMRCLNRPLSTGMRSRNYRHLLRYESDWALVNPRVKTFFPGA</sequence>
<dbReference type="Pfam" id="PF06293">
    <property type="entry name" value="Kdo"/>
    <property type="match status" value="1"/>
</dbReference>
<evidence type="ECO:0000313" key="1">
    <source>
        <dbReference type="EMBL" id="GAA6130917.1"/>
    </source>
</evidence>
<dbReference type="EMBL" id="BAABWD010000001">
    <property type="protein sequence ID" value="GAA6130917.1"/>
    <property type="molecule type" value="Genomic_DNA"/>
</dbReference>
<keyword evidence="2" id="KW-1185">Reference proteome</keyword>
<protein>
    <submittedName>
        <fullName evidence="1">Toluene tolerance protein</fullName>
    </submittedName>
</protein>
<name>A0ABP9ZN80_9GAMM</name>
<reference evidence="1 2" key="1">
    <citation type="submission" date="2024-04" db="EMBL/GenBank/DDBJ databases">
        <title>Draft genome sequence of Halopseudomonas sabulinigri NBRC 116187.</title>
        <authorList>
            <person name="Miyakawa T."/>
            <person name="Kusuya Y."/>
            <person name="Miura T."/>
        </authorList>
    </citation>
    <scope>NUCLEOTIDE SEQUENCE [LARGE SCALE GENOMIC DNA]</scope>
    <source>
        <strain evidence="1 2">4NH20-0042</strain>
    </source>
</reference>
<dbReference type="InterPro" id="IPR011009">
    <property type="entry name" value="Kinase-like_dom_sf"/>
</dbReference>
<accession>A0ABP9ZN80</accession>
<dbReference type="Proteomes" id="UP001486808">
    <property type="component" value="Unassembled WGS sequence"/>
</dbReference>